<dbReference type="CTD" id="36339483"/>
<dbReference type="EMBL" id="APAU02000021">
    <property type="protein sequence ID" value="EUB61282.1"/>
    <property type="molecule type" value="Genomic_DNA"/>
</dbReference>
<dbReference type="Proteomes" id="UP000019149">
    <property type="component" value="Unassembled WGS sequence"/>
</dbReference>
<sequence length="56" mass="6292">MLELNSPPHKLAAWDLDLHFVQKALDGCSISPKMSFGWRRLVDIGGTEWIGKSPIE</sequence>
<gene>
    <name evidence="1" type="ORF">EGR_03768</name>
</gene>
<dbReference type="RefSeq" id="XP_024352478.1">
    <property type="nucleotide sequence ID" value="XM_024493017.1"/>
</dbReference>
<comment type="caution">
    <text evidence="1">The sequence shown here is derived from an EMBL/GenBank/DDBJ whole genome shotgun (WGS) entry which is preliminary data.</text>
</comment>
<evidence type="ECO:0000313" key="1">
    <source>
        <dbReference type="EMBL" id="EUB61282.1"/>
    </source>
</evidence>
<accession>W6USE0</accession>
<protein>
    <submittedName>
        <fullName evidence="1">Uncharacterized protein</fullName>
    </submittedName>
</protein>
<name>W6USE0_ECHGR</name>
<reference evidence="1 2" key="1">
    <citation type="journal article" date="2013" name="Nat. Genet.">
        <title>The genome of the hydatid tapeworm Echinococcus granulosus.</title>
        <authorList>
            <person name="Zheng H."/>
            <person name="Zhang W."/>
            <person name="Zhang L."/>
            <person name="Zhang Z."/>
            <person name="Li J."/>
            <person name="Lu G."/>
            <person name="Zhu Y."/>
            <person name="Wang Y."/>
            <person name="Huang Y."/>
            <person name="Liu J."/>
            <person name="Kang H."/>
            <person name="Chen J."/>
            <person name="Wang L."/>
            <person name="Chen A."/>
            <person name="Yu S."/>
            <person name="Gao Z."/>
            <person name="Jin L."/>
            <person name="Gu W."/>
            <person name="Wang Z."/>
            <person name="Zhao L."/>
            <person name="Shi B."/>
            <person name="Wen H."/>
            <person name="Lin R."/>
            <person name="Jones M.K."/>
            <person name="Brejova B."/>
            <person name="Vinar T."/>
            <person name="Zhao G."/>
            <person name="McManus D.P."/>
            <person name="Chen Z."/>
            <person name="Zhou Y."/>
            <person name="Wang S."/>
        </authorList>
    </citation>
    <scope>NUCLEOTIDE SEQUENCE [LARGE SCALE GENOMIC DNA]</scope>
</reference>
<proteinExistence type="predicted"/>
<dbReference type="AlphaFoldDB" id="W6USE0"/>
<keyword evidence="2" id="KW-1185">Reference proteome</keyword>
<organism evidence="1 2">
    <name type="scientific">Echinococcus granulosus</name>
    <name type="common">Hydatid tapeworm</name>
    <dbReference type="NCBI Taxonomy" id="6210"/>
    <lineage>
        <taxon>Eukaryota</taxon>
        <taxon>Metazoa</taxon>
        <taxon>Spiralia</taxon>
        <taxon>Lophotrochozoa</taxon>
        <taxon>Platyhelminthes</taxon>
        <taxon>Cestoda</taxon>
        <taxon>Eucestoda</taxon>
        <taxon>Cyclophyllidea</taxon>
        <taxon>Taeniidae</taxon>
        <taxon>Echinococcus</taxon>
        <taxon>Echinococcus granulosus group</taxon>
    </lineage>
</organism>
<dbReference type="GeneID" id="36339483"/>
<dbReference type="KEGG" id="egl:EGR_03768"/>
<evidence type="ECO:0000313" key="2">
    <source>
        <dbReference type="Proteomes" id="UP000019149"/>
    </source>
</evidence>